<sequence>MKKELQQYHEQFARETGVIADIHAEDFIFQFLIEHEVFNSKKDAIKYYYFDGQNSARQIDDILYSKLYFERANSSVLEFAAGYGCITRHLLKIIPSQHLFCSDIHPEANQFLAETFDVKTIQSTTKPKDFQSNLKFDVVIAVSFFSHMPPTTWGEWLETLFSLVNPKGALVFTTQGMASRVHLGNPTIPESGIYFLAESEQKDLDVNYYGQTLVTIAYVVNQVISRLAGAGEFKIIQPAFWWEHQDLFVIRKF</sequence>
<dbReference type="GO" id="GO:0008168">
    <property type="term" value="F:methyltransferase activity"/>
    <property type="evidence" value="ECO:0007669"/>
    <property type="project" value="UniProtKB-KW"/>
</dbReference>
<dbReference type="EC" id="2.1.-.-" evidence="2"/>
<feature type="domain" description="Methyltransferase type 12" evidence="1">
    <location>
        <begin position="77"/>
        <end position="169"/>
    </location>
</feature>
<dbReference type="InterPro" id="IPR013217">
    <property type="entry name" value="Methyltransf_12"/>
</dbReference>
<protein>
    <submittedName>
        <fullName evidence="2">Class I SAM-dependent methyltransferase</fullName>
        <ecNumber evidence="2">2.1.-.-</ecNumber>
    </submittedName>
</protein>
<proteinExistence type="predicted"/>
<dbReference type="Proteomes" id="UP001594351">
    <property type="component" value="Unassembled WGS sequence"/>
</dbReference>
<dbReference type="CDD" id="cd02440">
    <property type="entry name" value="AdoMet_MTases"/>
    <property type="match status" value="1"/>
</dbReference>
<reference evidence="2 3" key="1">
    <citation type="submission" date="2024-09" db="EMBL/GenBank/DDBJ databases">
        <title>Laminarin stimulates single cell rates of sulfate reduction while oxygen inhibits transcriptomic activity in coastal marine sediment.</title>
        <authorList>
            <person name="Lindsay M."/>
            <person name="Orcutt B."/>
            <person name="Emerson D."/>
            <person name="Stepanauskas R."/>
            <person name="D'Angelo T."/>
        </authorList>
    </citation>
    <scope>NUCLEOTIDE SEQUENCE [LARGE SCALE GENOMIC DNA]</scope>
    <source>
        <strain evidence="2">SAG AM-311-K15</strain>
    </source>
</reference>
<keyword evidence="3" id="KW-1185">Reference proteome</keyword>
<dbReference type="InterPro" id="IPR029063">
    <property type="entry name" value="SAM-dependent_MTases_sf"/>
</dbReference>
<evidence type="ECO:0000313" key="2">
    <source>
        <dbReference type="EMBL" id="MFC1850263.1"/>
    </source>
</evidence>
<organism evidence="2 3">
    <name type="scientific">candidate division CSSED10-310 bacterium</name>
    <dbReference type="NCBI Taxonomy" id="2855610"/>
    <lineage>
        <taxon>Bacteria</taxon>
        <taxon>Bacteria division CSSED10-310</taxon>
    </lineage>
</organism>
<accession>A0ABV6YVR6</accession>
<gene>
    <name evidence="2" type="ORF">ACFL27_08735</name>
</gene>
<comment type="caution">
    <text evidence="2">The sequence shown here is derived from an EMBL/GenBank/DDBJ whole genome shotgun (WGS) entry which is preliminary data.</text>
</comment>
<keyword evidence="2" id="KW-0489">Methyltransferase</keyword>
<dbReference type="EMBL" id="JBHPBY010000087">
    <property type="protein sequence ID" value="MFC1850263.1"/>
    <property type="molecule type" value="Genomic_DNA"/>
</dbReference>
<evidence type="ECO:0000313" key="3">
    <source>
        <dbReference type="Proteomes" id="UP001594351"/>
    </source>
</evidence>
<dbReference type="Pfam" id="PF08242">
    <property type="entry name" value="Methyltransf_12"/>
    <property type="match status" value="1"/>
</dbReference>
<evidence type="ECO:0000259" key="1">
    <source>
        <dbReference type="Pfam" id="PF08242"/>
    </source>
</evidence>
<dbReference type="SUPFAM" id="SSF53335">
    <property type="entry name" value="S-adenosyl-L-methionine-dependent methyltransferases"/>
    <property type="match status" value="1"/>
</dbReference>
<name>A0ABV6YVR6_UNCC1</name>
<dbReference type="GO" id="GO:0032259">
    <property type="term" value="P:methylation"/>
    <property type="evidence" value="ECO:0007669"/>
    <property type="project" value="UniProtKB-KW"/>
</dbReference>
<dbReference type="Gene3D" id="3.40.50.150">
    <property type="entry name" value="Vaccinia Virus protein VP39"/>
    <property type="match status" value="1"/>
</dbReference>
<keyword evidence="2" id="KW-0808">Transferase</keyword>